<comment type="caution">
    <text evidence="4">The sequence shown here is derived from an EMBL/GenBank/DDBJ whole genome shotgun (WGS) entry which is preliminary data.</text>
</comment>
<dbReference type="AlphaFoldDB" id="A0A372LP97"/>
<evidence type="ECO:0000256" key="1">
    <source>
        <dbReference type="ARBA" id="ARBA00022679"/>
    </source>
</evidence>
<keyword evidence="5" id="KW-1185">Reference proteome</keyword>
<evidence type="ECO:0000313" key="5">
    <source>
        <dbReference type="Proteomes" id="UP000264541"/>
    </source>
</evidence>
<dbReference type="InterPro" id="IPR050832">
    <property type="entry name" value="Bact_Acetyltransf"/>
</dbReference>
<organism evidence="4 5">
    <name type="scientific">Peribacillus saganii</name>
    <dbReference type="NCBI Taxonomy" id="2303992"/>
    <lineage>
        <taxon>Bacteria</taxon>
        <taxon>Bacillati</taxon>
        <taxon>Bacillota</taxon>
        <taxon>Bacilli</taxon>
        <taxon>Bacillales</taxon>
        <taxon>Bacillaceae</taxon>
        <taxon>Peribacillus</taxon>
    </lineage>
</organism>
<feature type="domain" description="N-acetyltransferase" evidence="3">
    <location>
        <begin position="9"/>
        <end position="192"/>
    </location>
</feature>
<proteinExistence type="predicted"/>
<dbReference type="PANTHER" id="PTHR43877:SF1">
    <property type="entry name" value="ACETYLTRANSFERASE"/>
    <property type="match status" value="1"/>
</dbReference>
<dbReference type="EMBL" id="QVTE01000030">
    <property type="protein sequence ID" value="RFU68927.1"/>
    <property type="molecule type" value="Genomic_DNA"/>
</dbReference>
<dbReference type="Pfam" id="PF00583">
    <property type="entry name" value="Acetyltransf_1"/>
    <property type="match status" value="1"/>
</dbReference>
<dbReference type="InterPro" id="IPR000182">
    <property type="entry name" value="GNAT_dom"/>
</dbReference>
<dbReference type="Gene3D" id="3.40.630.30">
    <property type="match status" value="1"/>
</dbReference>
<accession>A0A372LP97</accession>
<gene>
    <name evidence="4" type="ORF">D0469_10580</name>
</gene>
<evidence type="ECO:0000259" key="3">
    <source>
        <dbReference type="PROSITE" id="PS51186"/>
    </source>
</evidence>
<dbReference type="SUPFAM" id="SSF55729">
    <property type="entry name" value="Acyl-CoA N-acyltransferases (Nat)"/>
    <property type="match status" value="1"/>
</dbReference>
<name>A0A372LP97_9BACI</name>
<dbReference type="PANTHER" id="PTHR43877">
    <property type="entry name" value="AMINOALKYLPHOSPHONATE N-ACETYLTRANSFERASE-RELATED-RELATED"/>
    <property type="match status" value="1"/>
</dbReference>
<evidence type="ECO:0000256" key="2">
    <source>
        <dbReference type="ARBA" id="ARBA00023315"/>
    </source>
</evidence>
<sequence>MMSKGAKCLIIRKATPEDADTAAVLILMAIKDIAEALTGEKEEREILKVLREYFTQEKNRLSYRNSMILEANGEIAGIVIAYHGSEANQLDASILARLRLRNKNASIGKEAEEADYYVDTLCVAQAYRGKRMGRMLIAAAEEKGRLQGYPTIALNVEKDNERARRLYSRLGYKSSKVITINHHSYDYMVKHL</sequence>
<keyword evidence="2" id="KW-0012">Acyltransferase</keyword>
<protein>
    <submittedName>
        <fullName evidence="4">GNAT family N-acetyltransferase</fullName>
    </submittedName>
</protein>
<dbReference type="CDD" id="cd04301">
    <property type="entry name" value="NAT_SF"/>
    <property type="match status" value="1"/>
</dbReference>
<keyword evidence="1 4" id="KW-0808">Transferase</keyword>
<dbReference type="GO" id="GO:0016747">
    <property type="term" value="F:acyltransferase activity, transferring groups other than amino-acyl groups"/>
    <property type="evidence" value="ECO:0007669"/>
    <property type="project" value="InterPro"/>
</dbReference>
<dbReference type="Proteomes" id="UP000264541">
    <property type="component" value="Unassembled WGS sequence"/>
</dbReference>
<evidence type="ECO:0000313" key="4">
    <source>
        <dbReference type="EMBL" id="RFU68927.1"/>
    </source>
</evidence>
<reference evidence="4 5" key="1">
    <citation type="submission" date="2018-08" db="EMBL/GenBank/DDBJ databases">
        <title>Bacillus chawlae sp. nov., Bacillus glennii sp. nov., and Bacillus saganii sp. nov. Isolated from the Vehicle Assembly Building at Kennedy Space Center where the Viking Spacecraft were Assembled.</title>
        <authorList>
            <person name="Seuylemezian A."/>
            <person name="Vaishampayan P."/>
        </authorList>
    </citation>
    <scope>NUCLEOTIDE SEQUENCE [LARGE SCALE GENOMIC DNA]</scope>
    <source>
        <strain evidence="4 5">V47-23a</strain>
    </source>
</reference>
<dbReference type="PROSITE" id="PS51186">
    <property type="entry name" value="GNAT"/>
    <property type="match status" value="1"/>
</dbReference>
<dbReference type="InterPro" id="IPR016181">
    <property type="entry name" value="Acyl_CoA_acyltransferase"/>
</dbReference>